<evidence type="ECO:0000256" key="10">
    <source>
        <dbReference type="RuleBase" id="RU371123"/>
    </source>
</evidence>
<keyword evidence="10" id="KW-1133">Transmembrane helix</keyword>
<feature type="domain" description="ERV/ALR sulfhydryl oxidase" evidence="13">
    <location>
        <begin position="396"/>
        <end position="503"/>
    </location>
</feature>
<dbReference type="InterPro" id="IPR017937">
    <property type="entry name" value="Thioredoxin_CS"/>
</dbReference>
<dbReference type="InterPro" id="IPR042568">
    <property type="entry name" value="QSOX_FAD-bd_sf"/>
</dbReference>
<evidence type="ECO:0000256" key="1">
    <source>
        <dbReference type="ARBA" id="ARBA00001974"/>
    </source>
</evidence>
<name>A0AAV7R2N0_PLEWA</name>
<comment type="catalytic activity">
    <reaction evidence="9 10">
        <text>2 R'C(R)SH + O2 = R'C(R)S-S(R)CR' + H2O2</text>
        <dbReference type="Rhea" id="RHEA:17357"/>
        <dbReference type="ChEBI" id="CHEBI:15379"/>
        <dbReference type="ChEBI" id="CHEBI:16240"/>
        <dbReference type="ChEBI" id="CHEBI:16520"/>
        <dbReference type="ChEBI" id="CHEBI:17412"/>
        <dbReference type="EC" id="1.8.3.2"/>
    </reaction>
</comment>
<dbReference type="PANTHER" id="PTHR22897:SF7">
    <property type="entry name" value="SULFHYDRYL OXIDASE 2"/>
    <property type="match status" value="1"/>
</dbReference>
<dbReference type="InterPro" id="IPR041269">
    <property type="entry name" value="QSOX_Trx1"/>
</dbReference>
<keyword evidence="7" id="KW-1015">Disulfide bond</keyword>
<dbReference type="PANTHER" id="PTHR22897">
    <property type="entry name" value="QUIESCIN Q6-RELATED SULFHYDRYL OXIDASE"/>
    <property type="match status" value="1"/>
</dbReference>
<keyword evidence="10" id="KW-0812">Transmembrane</keyword>
<comment type="cofactor">
    <cofactor evidence="1 10">
        <name>FAD</name>
        <dbReference type="ChEBI" id="CHEBI:57692"/>
    </cofactor>
</comment>
<keyword evidence="3 10" id="KW-0285">Flavoprotein</keyword>
<comment type="caution">
    <text evidence="15">The sequence shown here is derived from an EMBL/GenBank/DDBJ whole genome shotgun (WGS) entry which is preliminary data.</text>
</comment>
<dbReference type="InterPro" id="IPR039798">
    <property type="entry name" value="Sulfhydryl_oxidase"/>
</dbReference>
<dbReference type="FunFam" id="1.20.120.310:FF:000001">
    <property type="entry name" value="Sulfhydryl oxidase"/>
    <property type="match status" value="1"/>
</dbReference>
<dbReference type="Proteomes" id="UP001066276">
    <property type="component" value="Chromosome 6"/>
</dbReference>
<feature type="compositionally biased region" description="Polar residues" evidence="11">
    <location>
        <begin position="565"/>
        <end position="578"/>
    </location>
</feature>
<dbReference type="AlphaFoldDB" id="A0AAV7R2N0"/>
<evidence type="ECO:0000256" key="7">
    <source>
        <dbReference type="ARBA" id="ARBA00023157"/>
    </source>
</evidence>
<evidence type="ECO:0000259" key="14">
    <source>
        <dbReference type="PROSITE" id="PS51352"/>
    </source>
</evidence>
<reference evidence="15" key="1">
    <citation type="journal article" date="2022" name="bioRxiv">
        <title>Sequencing and chromosome-scale assembly of the giantPleurodeles waltlgenome.</title>
        <authorList>
            <person name="Brown T."/>
            <person name="Elewa A."/>
            <person name="Iarovenko S."/>
            <person name="Subramanian E."/>
            <person name="Araus A.J."/>
            <person name="Petzold A."/>
            <person name="Susuki M."/>
            <person name="Suzuki K.-i.T."/>
            <person name="Hayashi T."/>
            <person name="Toyoda A."/>
            <person name="Oliveira C."/>
            <person name="Osipova E."/>
            <person name="Leigh N.D."/>
            <person name="Simon A."/>
            <person name="Yun M.H."/>
        </authorList>
    </citation>
    <scope>NUCLEOTIDE SEQUENCE</scope>
    <source>
        <strain evidence="15">20211129_DDA</strain>
        <tissue evidence="15">Liver</tissue>
    </source>
</reference>
<dbReference type="FunFam" id="3.40.30.10:FF:000073">
    <property type="entry name" value="Sulfhydryl oxidase"/>
    <property type="match status" value="1"/>
</dbReference>
<keyword evidence="16" id="KW-1185">Reference proteome</keyword>
<dbReference type="InterPro" id="IPR036249">
    <property type="entry name" value="Thioredoxin-like_sf"/>
</dbReference>
<dbReference type="GO" id="GO:0006457">
    <property type="term" value="P:protein folding"/>
    <property type="evidence" value="ECO:0007669"/>
    <property type="project" value="TreeGrafter"/>
</dbReference>
<dbReference type="Gene3D" id="3.40.30.10">
    <property type="entry name" value="Glutaredoxin"/>
    <property type="match status" value="2"/>
</dbReference>
<evidence type="ECO:0000259" key="13">
    <source>
        <dbReference type="PROSITE" id="PS51324"/>
    </source>
</evidence>
<feature type="domain" description="Thioredoxin" evidence="14">
    <location>
        <begin position="9"/>
        <end position="150"/>
    </location>
</feature>
<evidence type="ECO:0000256" key="2">
    <source>
        <dbReference type="ARBA" id="ARBA00006041"/>
    </source>
</evidence>
<dbReference type="GO" id="GO:0000139">
    <property type="term" value="C:Golgi membrane"/>
    <property type="evidence" value="ECO:0007669"/>
    <property type="project" value="TreeGrafter"/>
</dbReference>
<organism evidence="15 16">
    <name type="scientific">Pleurodeles waltl</name>
    <name type="common">Iberian ribbed newt</name>
    <dbReference type="NCBI Taxonomy" id="8319"/>
    <lineage>
        <taxon>Eukaryota</taxon>
        <taxon>Metazoa</taxon>
        <taxon>Chordata</taxon>
        <taxon>Craniata</taxon>
        <taxon>Vertebrata</taxon>
        <taxon>Euteleostomi</taxon>
        <taxon>Amphibia</taxon>
        <taxon>Batrachia</taxon>
        <taxon>Caudata</taxon>
        <taxon>Salamandroidea</taxon>
        <taxon>Salamandridae</taxon>
        <taxon>Pleurodelinae</taxon>
        <taxon>Pleurodeles</taxon>
    </lineage>
</organism>
<evidence type="ECO:0000256" key="6">
    <source>
        <dbReference type="ARBA" id="ARBA00023002"/>
    </source>
</evidence>
<feature type="compositionally biased region" description="Basic and acidic residues" evidence="11">
    <location>
        <begin position="601"/>
        <end position="611"/>
    </location>
</feature>
<dbReference type="CDD" id="cd02992">
    <property type="entry name" value="PDI_a_QSOX"/>
    <property type="match status" value="1"/>
</dbReference>
<evidence type="ECO:0000256" key="3">
    <source>
        <dbReference type="ARBA" id="ARBA00022630"/>
    </source>
</evidence>
<dbReference type="GO" id="GO:0005615">
    <property type="term" value="C:extracellular space"/>
    <property type="evidence" value="ECO:0007669"/>
    <property type="project" value="TreeGrafter"/>
</dbReference>
<accession>A0AAV7R2N0</accession>
<dbReference type="Pfam" id="PF18371">
    <property type="entry name" value="FAD_SOX"/>
    <property type="match status" value="1"/>
</dbReference>
<dbReference type="Gene3D" id="1.20.120.310">
    <property type="entry name" value="ERV/ALR sulfhydryl oxidase domain"/>
    <property type="match status" value="1"/>
</dbReference>
<keyword evidence="6 10" id="KW-0560">Oxidoreductase</keyword>
<keyword evidence="4 12" id="KW-0732">Signal</keyword>
<gene>
    <name evidence="15" type="ORF">NDU88_012374</name>
</gene>
<evidence type="ECO:0000256" key="8">
    <source>
        <dbReference type="ARBA" id="ARBA00023180"/>
    </source>
</evidence>
<dbReference type="SUPFAM" id="SSF52833">
    <property type="entry name" value="Thioredoxin-like"/>
    <property type="match status" value="1"/>
</dbReference>
<dbReference type="GO" id="GO:0003756">
    <property type="term" value="F:protein disulfide isomerase activity"/>
    <property type="evidence" value="ECO:0007669"/>
    <property type="project" value="TreeGrafter"/>
</dbReference>
<protein>
    <recommendedName>
        <fullName evidence="10">Sulfhydryl oxidase</fullName>
        <ecNumber evidence="10">1.8.3.2</ecNumber>
    </recommendedName>
</protein>
<feature type="region of interest" description="Disordered" evidence="11">
    <location>
        <begin position="546"/>
        <end position="613"/>
    </location>
</feature>
<dbReference type="GO" id="GO:0016971">
    <property type="term" value="F:flavin-dependent sulfhydryl oxidase activity"/>
    <property type="evidence" value="ECO:0007669"/>
    <property type="project" value="InterPro"/>
</dbReference>
<comment type="function">
    <text evidence="10">Catalyzes the oxidation of sulfhydryl groups in peptide and protein thiols to disulfides with the reduction of oxygen to hydrogen peroxide.</text>
</comment>
<dbReference type="SUPFAM" id="SSF69000">
    <property type="entry name" value="FAD-dependent thiol oxidase"/>
    <property type="match status" value="1"/>
</dbReference>
<dbReference type="EMBL" id="JANPWB010000010">
    <property type="protein sequence ID" value="KAJ1146092.1"/>
    <property type="molecule type" value="Genomic_DNA"/>
</dbReference>
<dbReference type="InterPro" id="IPR013766">
    <property type="entry name" value="Thioredoxin_domain"/>
</dbReference>
<dbReference type="InterPro" id="IPR017905">
    <property type="entry name" value="ERV/ALR_sulphydryl_oxidase"/>
</dbReference>
<dbReference type="Pfam" id="PF18108">
    <property type="entry name" value="QSOX_Trx1"/>
    <property type="match status" value="1"/>
</dbReference>
<keyword evidence="5 10" id="KW-0274">FAD</keyword>
<dbReference type="PROSITE" id="PS51352">
    <property type="entry name" value="THIOREDOXIN_2"/>
    <property type="match status" value="1"/>
</dbReference>
<dbReference type="InterPro" id="IPR040986">
    <property type="entry name" value="QSOX_FAD-bd_dom"/>
</dbReference>
<keyword evidence="8" id="KW-0325">Glycoprotein</keyword>
<comment type="similarity">
    <text evidence="2 10">Belongs to the quiescin-sulfhydryl oxidase (QSOX) family.</text>
</comment>
<keyword evidence="10" id="KW-0472">Membrane</keyword>
<dbReference type="Gene3D" id="1.20.120.1960">
    <property type="entry name" value="QSOX sulfhydryl oxidase domain"/>
    <property type="match status" value="1"/>
</dbReference>
<proteinExistence type="inferred from homology"/>
<evidence type="ECO:0000256" key="5">
    <source>
        <dbReference type="ARBA" id="ARBA00022827"/>
    </source>
</evidence>
<dbReference type="Pfam" id="PF04777">
    <property type="entry name" value="Evr1_Alr"/>
    <property type="match status" value="1"/>
</dbReference>
<evidence type="ECO:0000313" key="15">
    <source>
        <dbReference type="EMBL" id="KAJ1146092.1"/>
    </source>
</evidence>
<sequence>MAGGWLCWALLFLPALLFPGAALAGQLYSPSDPLYLLDEGSVRRALSNSSSAWLVEFYSSWCGHCVNYAPIWRELAADVTGWDPAIKIGVVDCAEEKNYETCKDYGINSYPSFRFFQAFAKEFTQGETRKAGTEQEIAVVRQIMIDFLQSSPPQHRPAACPSLDPISSEEVLSLLDKKSSHYTAIVFESKDSYVGREVILDLIQYENILVRRVLNSDKASLEKLGISATPSCYLIYPNGSHGLINIATPLRATFSSHLKSLPGVKKRQISQLEVPVKQKIEEKDEIRGLDKHDPSKLYMVDLESGLHYLLRVELATHKMLEGEKLETFKDFIAVTAQLFPGRQPVMKLLETLHEWLVNLPLDKIPYDAILDLVNNKMRIAGIYLPSRVKWVGCQGSRPELRGYTCSLWKLFHSLTVQAAIRAEEFPKADPSHPDVLKVMRRYIQHFFGCRECAEHFEEMAKESMDSVKSANGAVLWLWQKHNVVNNRIAGALSEDPQFPKVQWPTHDLCPLCRGEKEPHSWNEAEVLAFLKHFYSIDNASEQFTMKETDEKQAENAEAEKKVETLNKNQSGQDNNAVQDSKEASQLKPEIPDKLVQNSHPGPRDNSRRGLEKVAVPEADKHSISFLGVGFSNIDMSLCVVLYVASSLFLMIMYFFFRMRSRRWKVRYSRPYV</sequence>
<feature type="chain" id="PRO_5043653159" description="Sulfhydryl oxidase" evidence="12">
    <location>
        <begin position="25"/>
        <end position="672"/>
    </location>
</feature>
<dbReference type="FunFam" id="3.40.30.10:FF:000080">
    <property type="entry name" value="Sulfhydryl oxidase"/>
    <property type="match status" value="1"/>
</dbReference>
<dbReference type="Pfam" id="PF00085">
    <property type="entry name" value="Thioredoxin"/>
    <property type="match status" value="1"/>
</dbReference>
<dbReference type="EC" id="1.8.3.2" evidence="10"/>
<dbReference type="FunFam" id="1.20.120.1960:FF:000001">
    <property type="entry name" value="Sulfhydryl oxidase"/>
    <property type="match status" value="1"/>
</dbReference>
<evidence type="ECO:0000256" key="12">
    <source>
        <dbReference type="SAM" id="SignalP"/>
    </source>
</evidence>
<evidence type="ECO:0000256" key="11">
    <source>
        <dbReference type="SAM" id="MobiDB-lite"/>
    </source>
</evidence>
<dbReference type="PROSITE" id="PS00194">
    <property type="entry name" value="THIOREDOXIN_1"/>
    <property type="match status" value="1"/>
</dbReference>
<feature type="compositionally biased region" description="Basic and acidic residues" evidence="11">
    <location>
        <begin position="546"/>
        <end position="564"/>
    </location>
</feature>
<dbReference type="PROSITE" id="PS51324">
    <property type="entry name" value="ERV_ALR"/>
    <property type="match status" value="1"/>
</dbReference>
<feature type="signal peptide" evidence="12">
    <location>
        <begin position="1"/>
        <end position="24"/>
    </location>
</feature>
<dbReference type="InterPro" id="IPR036774">
    <property type="entry name" value="ERV/ALR_sulphydryl_oxid_sf"/>
</dbReference>
<evidence type="ECO:0000256" key="9">
    <source>
        <dbReference type="ARBA" id="ARBA00048864"/>
    </source>
</evidence>
<feature type="transmembrane region" description="Helical" evidence="10">
    <location>
        <begin position="639"/>
        <end position="656"/>
    </location>
</feature>
<evidence type="ECO:0000313" key="16">
    <source>
        <dbReference type="Proteomes" id="UP001066276"/>
    </source>
</evidence>
<feature type="compositionally biased region" description="Basic and acidic residues" evidence="11">
    <location>
        <begin position="579"/>
        <end position="592"/>
    </location>
</feature>
<evidence type="ECO:0000256" key="4">
    <source>
        <dbReference type="ARBA" id="ARBA00022729"/>
    </source>
</evidence>